<gene>
    <name evidence="1" type="ORF">IAC76_01015</name>
</gene>
<dbReference type="AlphaFoldDB" id="A0A9D9DRK0"/>
<evidence type="ECO:0000313" key="1">
    <source>
        <dbReference type="EMBL" id="MBO8429944.1"/>
    </source>
</evidence>
<organism evidence="1 2">
    <name type="scientific">Candidatus Scatousia excrementipullorum</name>
    <dbReference type="NCBI Taxonomy" id="2840936"/>
    <lineage>
        <taxon>Bacteria</taxon>
        <taxon>Candidatus Scatousia</taxon>
    </lineage>
</organism>
<dbReference type="GO" id="GO:0032259">
    <property type="term" value="P:methylation"/>
    <property type="evidence" value="ECO:0007669"/>
    <property type="project" value="UniProtKB-KW"/>
</dbReference>
<dbReference type="EMBL" id="JADIND010000021">
    <property type="protein sequence ID" value="MBO8429944.1"/>
    <property type="molecule type" value="Genomic_DNA"/>
</dbReference>
<dbReference type="SUPFAM" id="SSF53335">
    <property type="entry name" value="S-adenosyl-L-methionine-dependent methyltransferases"/>
    <property type="match status" value="1"/>
</dbReference>
<protein>
    <submittedName>
        <fullName evidence="1">Methyltransferase domain-containing protein</fullName>
    </submittedName>
</protein>
<reference evidence="1" key="2">
    <citation type="journal article" date="2021" name="PeerJ">
        <title>Extensive microbial diversity within the chicken gut microbiome revealed by metagenomics and culture.</title>
        <authorList>
            <person name="Gilroy R."/>
            <person name="Ravi A."/>
            <person name="Getino M."/>
            <person name="Pursley I."/>
            <person name="Horton D.L."/>
            <person name="Alikhan N.F."/>
            <person name="Baker D."/>
            <person name="Gharbi K."/>
            <person name="Hall N."/>
            <person name="Watson M."/>
            <person name="Adriaenssens E.M."/>
            <person name="Foster-Nyarko E."/>
            <person name="Jarju S."/>
            <person name="Secka A."/>
            <person name="Antonio M."/>
            <person name="Oren A."/>
            <person name="Chaudhuri R.R."/>
            <person name="La Ragione R."/>
            <person name="Hildebrand F."/>
            <person name="Pallen M.J."/>
        </authorList>
    </citation>
    <scope>NUCLEOTIDE SEQUENCE</scope>
    <source>
        <strain evidence="1">10192</strain>
    </source>
</reference>
<proteinExistence type="predicted"/>
<dbReference type="Proteomes" id="UP000823632">
    <property type="component" value="Unassembled WGS sequence"/>
</dbReference>
<comment type="caution">
    <text evidence="1">The sequence shown here is derived from an EMBL/GenBank/DDBJ whole genome shotgun (WGS) entry which is preliminary data.</text>
</comment>
<accession>A0A9D9DRK0</accession>
<sequence>MAPERYQKLKEKSDKNNNWYPRMTGYMLEYISSFYFMHLMDIYKNKALSGHIYTPTNERRSKLLDTIFSVKNQTINSKKYKIVTIAGLKFKHKLSSTTSSNTINLNDYNNAYSGYLDPIKISSGNEIIKIIKQYYTPKSVIDIGCGKGMFLKCWKDSGVETIAGIDGNTLDNIDLFIDRKFIQIANLETYENVNNTKYDLAMSLEVAEHLHPENAAHFVKLLTGYSDFILFSAAIPYQAGLHHINCQPLKYWVDLFNKENFVCFDFIRPQLFANHEKVKSFYIQNILFFVNKERANQLTQFNLSPTTNPLMFYHADRVNILMGKEK</sequence>
<evidence type="ECO:0000313" key="2">
    <source>
        <dbReference type="Proteomes" id="UP000823632"/>
    </source>
</evidence>
<dbReference type="Gene3D" id="3.40.50.150">
    <property type="entry name" value="Vaccinia Virus protein VP39"/>
    <property type="match status" value="1"/>
</dbReference>
<dbReference type="InterPro" id="IPR029063">
    <property type="entry name" value="SAM-dependent_MTases_sf"/>
</dbReference>
<keyword evidence="1" id="KW-0808">Transferase</keyword>
<dbReference type="Pfam" id="PF13489">
    <property type="entry name" value="Methyltransf_23"/>
    <property type="match status" value="1"/>
</dbReference>
<name>A0A9D9DRK0_9BACT</name>
<keyword evidence="1" id="KW-0489">Methyltransferase</keyword>
<reference evidence="1" key="1">
    <citation type="submission" date="2020-10" db="EMBL/GenBank/DDBJ databases">
        <authorList>
            <person name="Gilroy R."/>
        </authorList>
    </citation>
    <scope>NUCLEOTIDE SEQUENCE</scope>
    <source>
        <strain evidence="1">10192</strain>
    </source>
</reference>
<dbReference type="GO" id="GO:0008168">
    <property type="term" value="F:methyltransferase activity"/>
    <property type="evidence" value="ECO:0007669"/>
    <property type="project" value="UniProtKB-KW"/>
</dbReference>